<protein>
    <recommendedName>
        <fullName evidence="1">GST N-terminal domain-containing protein</fullName>
    </recommendedName>
</protein>
<accession>A0A1C3EQU9</accession>
<dbReference type="EMBL" id="LYBM01000003">
    <property type="protein sequence ID" value="ODA35620.1"/>
    <property type="molecule type" value="Genomic_DNA"/>
</dbReference>
<dbReference type="PROSITE" id="PS51354">
    <property type="entry name" value="GLUTAREDOXIN_2"/>
    <property type="match status" value="1"/>
</dbReference>
<evidence type="ECO:0000313" key="3">
    <source>
        <dbReference type="Proteomes" id="UP000094936"/>
    </source>
</evidence>
<dbReference type="InterPro" id="IPR036249">
    <property type="entry name" value="Thioredoxin-like_sf"/>
</dbReference>
<sequence>MTIDSKNLQLFHFNYCPYCIKVRAALKLMGIDIELKNIHESEAYLKELLQGGGKKQVPCLRIEQDGHIEWLYESDDIIHYLKKHLAG</sequence>
<dbReference type="InterPro" id="IPR011767">
    <property type="entry name" value="GLR_AS"/>
</dbReference>
<dbReference type="Gene3D" id="3.40.30.10">
    <property type="entry name" value="Glutaredoxin"/>
    <property type="match status" value="1"/>
</dbReference>
<evidence type="ECO:0000313" key="2">
    <source>
        <dbReference type="EMBL" id="ODA35620.1"/>
    </source>
</evidence>
<dbReference type="Pfam" id="PF13417">
    <property type="entry name" value="GST_N_3"/>
    <property type="match status" value="1"/>
</dbReference>
<keyword evidence="3" id="KW-1185">Reference proteome</keyword>
<evidence type="ECO:0000259" key="1">
    <source>
        <dbReference type="PROSITE" id="PS50404"/>
    </source>
</evidence>
<dbReference type="PROSITE" id="PS00195">
    <property type="entry name" value="GLUTAREDOXIN_1"/>
    <property type="match status" value="1"/>
</dbReference>
<dbReference type="Proteomes" id="UP000094936">
    <property type="component" value="Unassembled WGS sequence"/>
</dbReference>
<dbReference type="SUPFAM" id="SSF52833">
    <property type="entry name" value="Thioredoxin-like"/>
    <property type="match status" value="1"/>
</dbReference>
<feature type="domain" description="GST N-terminal" evidence="1">
    <location>
        <begin position="6"/>
        <end position="87"/>
    </location>
</feature>
<dbReference type="InterPro" id="IPR004045">
    <property type="entry name" value="Glutathione_S-Trfase_N"/>
</dbReference>
<dbReference type="AlphaFoldDB" id="A0A1C3EQU9"/>
<comment type="caution">
    <text evidence="2">The sequence shown here is derived from an EMBL/GenBank/DDBJ whole genome shotgun (WGS) entry which is preliminary data.</text>
</comment>
<dbReference type="STRING" id="1080227.A8L45_03090"/>
<name>A0A1C3EQU9_9GAMM</name>
<proteinExistence type="predicted"/>
<gene>
    <name evidence="2" type="ORF">A8L45_03090</name>
</gene>
<reference evidence="2 3" key="1">
    <citation type="submission" date="2016-05" db="EMBL/GenBank/DDBJ databases">
        <title>Genomic Taxonomy of the Vibrionaceae.</title>
        <authorList>
            <person name="Gomez-Gil B."/>
            <person name="Enciso-Ibarra J."/>
        </authorList>
    </citation>
    <scope>NUCLEOTIDE SEQUENCE [LARGE SCALE GENOMIC DNA]</scope>
    <source>
        <strain evidence="2 3">CAIM 1920</strain>
    </source>
</reference>
<dbReference type="PROSITE" id="PS50404">
    <property type="entry name" value="GST_NTER"/>
    <property type="match status" value="1"/>
</dbReference>
<organism evidence="2 3">
    <name type="scientific">Veronia pacifica</name>
    <dbReference type="NCBI Taxonomy" id="1080227"/>
    <lineage>
        <taxon>Bacteria</taxon>
        <taxon>Pseudomonadati</taxon>
        <taxon>Pseudomonadota</taxon>
        <taxon>Gammaproteobacteria</taxon>
        <taxon>Vibrionales</taxon>
        <taxon>Vibrionaceae</taxon>
        <taxon>Veronia</taxon>
    </lineage>
</organism>